<dbReference type="InterPro" id="IPR027417">
    <property type="entry name" value="P-loop_NTPase"/>
</dbReference>
<dbReference type="Pfam" id="PF18133">
    <property type="entry name" value="HydF_tetramer"/>
    <property type="match status" value="1"/>
</dbReference>
<dbReference type="InterPro" id="IPR023873">
    <property type="entry name" value="FeFe-hyd_GTPase_HydF"/>
</dbReference>
<dbReference type="GO" id="GO:0002098">
    <property type="term" value="P:tRNA wobble uridine modification"/>
    <property type="evidence" value="ECO:0007669"/>
    <property type="project" value="TreeGrafter"/>
</dbReference>
<evidence type="ECO:0000313" key="7">
    <source>
        <dbReference type="Proteomes" id="UP000824072"/>
    </source>
</evidence>
<evidence type="ECO:0000259" key="3">
    <source>
        <dbReference type="Pfam" id="PF01926"/>
    </source>
</evidence>
<evidence type="ECO:0000256" key="1">
    <source>
        <dbReference type="ARBA" id="ARBA00022741"/>
    </source>
</evidence>
<protein>
    <submittedName>
        <fullName evidence="6">[FeFe] hydrogenase H-cluster maturation GTPase HydF</fullName>
    </submittedName>
</protein>
<dbReference type="NCBIfam" id="TIGR00231">
    <property type="entry name" value="small_GTP"/>
    <property type="match status" value="1"/>
</dbReference>
<dbReference type="InterPro" id="IPR040644">
    <property type="entry name" value="HydF_tetramer"/>
</dbReference>
<comment type="caution">
    <text evidence="6">The sequence shown here is derived from an EMBL/GenBank/DDBJ whole genome shotgun (WGS) entry which is preliminary data.</text>
</comment>
<dbReference type="Pfam" id="PF01926">
    <property type="entry name" value="MMR_HSR1"/>
    <property type="match status" value="1"/>
</dbReference>
<feature type="domain" description="G" evidence="3">
    <location>
        <begin position="15"/>
        <end position="128"/>
    </location>
</feature>
<dbReference type="InterPro" id="IPR006073">
    <property type="entry name" value="GTP-bd"/>
</dbReference>
<dbReference type="Proteomes" id="UP000824072">
    <property type="component" value="Unassembled WGS sequence"/>
</dbReference>
<dbReference type="Pfam" id="PF18128">
    <property type="entry name" value="HydF_dimer"/>
    <property type="match status" value="1"/>
</dbReference>
<feature type="domain" description="Hydrogen maturase F tetramerization" evidence="5">
    <location>
        <begin position="272"/>
        <end position="386"/>
    </location>
</feature>
<dbReference type="PANTHER" id="PTHR42714:SF6">
    <property type="entry name" value="TRANSLATION INITIATION FACTOR IF-2"/>
    <property type="match status" value="1"/>
</dbReference>
<evidence type="ECO:0000256" key="2">
    <source>
        <dbReference type="ARBA" id="ARBA00023134"/>
    </source>
</evidence>
<reference evidence="6" key="1">
    <citation type="submission" date="2020-10" db="EMBL/GenBank/DDBJ databases">
        <authorList>
            <person name="Gilroy R."/>
        </authorList>
    </citation>
    <scope>NUCLEOTIDE SEQUENCE</scope>
    <source>
        <strain evidence="6">ChiHcec3-11533</strain>
    </source>
</reference>
<dbReference type="GO" id="GO:0030488">
    <property type="term" value="P:tRNA methylation"/>
    <property type="evidence" value="ECO:0007669"/>
    <property type="project" value="TreeGrafter"/>
</dbReference>
<evidence type="ECO:0000313" key="6">
    <source>
        <dbReference type="EMBL" id="HIU33977.1"/>
    </source>
</evidence>
<organism evidence="6 7">
    <name type="scientific">Candidatus Pullichristensenella excrementigallinarum</name>
    <dbReference type="NCBI Taxonomy" id="2840907"/>
    <lineage>
        <taxon>Bacteria</taxon>
        <taxon>Bacillati</taxon>
        <taxon>Bacillota</taxon>
        <taxon>Clostridia</taxon>
        <taxon>Candidatus Pullichristensenella</taxon>
    </lineage>
</organism>
<keyword evidence="1" id="KW-0547">Nucleotide-binding</keyword>
<dbReference type="Gene3D" id="3.40.50.11420">
    <property type="match status" value="1"/>
</dbReference>
<dbReference type="Gene3D" id="3.40.50.11410">
    <property type="match status" value="1"/>
</dbReference>
<evidence type="ECO:0000259" key="5">
    <source>
        <dbReference type="Pfam" id="PF18133"/>
    </source>
</evidence>
<dbReference type="CDD" id="cd00880">
    <property type="entry name" value="Era_like"/>
    <property type="match status" value="1"/>
</dbReference>
<accession>A0A9D1IB24</accession>
<sequence>MSLNATPSSNRVHLSFFGCRNAGKSSLVNQVTGQKLSVVSDVPGTTTDPVSKAMEILPLGPVLIIDTPGYDDEGTLGALRVEKTLQVLRHTDVAVLVVDGQTGPREADRALLELFRQREIPYLAVWNKCDLVPAPEGYFAASALEGTNIHLLRETLARLALPAESDRGLVRDLISAGDRVLLITPIDQSAPKGRMILPQQQVLRDILDVDAIAVVARETQIAAALQGLCAPPKLAVTDSQVFSLANREVPPEIPLTSFSILMARSKGILKDAVEGARALDALSPGDKVLISEGCTHHRQCEDIGTVKLPKWLRAHAGCDLEFHFTSGGEFPEDLTPFRLIIHCGGCMLNEREMRYRRRLAREQGVPMTNYGIAIAHMRGILARSIAMLPEVRAAECP</sequence>
<reference evidence="6" key="2">
    <citation type="journal article" date="2021" name="PeerJ">
        <title>Extensive microbial diversity within the chicken gut microbiome revealed by metagenomics and culture.</title>
        <authorList>
            <person name="Gilroy R."/>
            <person name="Ravi A."/>
            <person name="Getino M."/>
            <person name="Pursley I."/>
            <person name="Horton D.L."/>
            <person name="Alikhan N.F."/>
            <person name="Baker D."/>
            <person name="Gharbi K."/>
            <person name="Hall N."/>
            <person name="Watson M."/>
            <person name="Adriaenssens E.M."/>
            <person name="Foster-Nyarko E."/>
            <person name="Jarju S."/>
            <person name="Secka A."/>
            <person name="Antonio M."/>
            <person name="Oren A."/>
            <person name="Chaudhuri R.R."/>
            <person name="La Ragione R."/>
            <person name="Hildebrand F."/>
            <person name="Pallen M.J."/>
        </authorList>
    </citation>
    <scope>NUCLEOTIDE SEQUENCE</scope>
    <source>
        <strain evidence="6">ChiHcec3-11533</strain>
    </source>
</reference>
<name>A0A9D1IB24_9FIRM</name>
<dbReference type="InterPro" id="IPR005225">
    <property type="entry name" value="Small_GTP-bd"/>
</dbReference>
<gene>
    <name evidence="6" type="primary">hydF</name>
    <name evidence="6" type="ORF">IAB02_05385</name>
</gene>
<dbReference type="GO" id="GO:0005737">
    <property type="term" value="C:cytoplasm"/>
    <property type="evidence" value="ECO:0007669"/>
    <property type="project" value="TreeGrafter"/>
</dbReference>
<dbReference type="GO" id="GO:0005525">
    <property type="term" value="F:GTP binding"/>
    <property type="evidence" value="ECO:0007669"/>
    <property type="project" value="UniProtKB-KW"/>
</dbReference>
<dbReference type="EMBL" id="DVMU01000119">
    <property type="protein sequence ID" value="HIU33977.1"/>
    <property type="molecule type" value="Genomic_DNA"/>
</dbReference>
<feature type="domain" description="Hydrogen maturase F dimerization" evidence="4">
    <location>
        <begin position="169"/>
        <end position="267"/>
    </location>
</feature>
<dbReference type="SUPFAM" id="SSF52540">
    <property type="entry name" value="P-loop containing nucleoside triphosphate hydrolases"/>
    <property type="match status" value="1"/>
</dbReference>
<dbReference type="PANTHER" id="PTHR42714">
    <property type="entry name" value="TRNA MODIFICATION GTPASE GTPBP3"/>
    <property type="match status" value="1"/>
</dbReference>
<proteinExistence type="predicted"/>
<dbReference type="NCBIfam" id="TIGR03918">
    <property type="entry name" value="GTP_HydF"/>
    <property type="match status" value="1"/>
</dbReference>
<evidence type="ECO:0000259" key="4">
    <source>
        <dbReference type="Pfam" id="PF18128"/>
    </source>
</evidence>
<dbReference type="AlphaFoldDB" id="A0A9D1IB24"/>
<dbReference type="InterPro" id="IPR041606">
    <property type="entry name" value="HydF_dimer"/>
</dbReference>
<keyword evidence="2" id="KW-0342">GTP-binding</keyword>
<dbReference type="Gene3D" id="3.40.50.300">
    <property type="entry name" value="P-loop containing nucleotide triphosphate hydrolases"/>
    <property type="match status" value="1"/>
</dbReference>